<organism evidence="2 3">
    <name type="scientific">Haemaphysalis longicornis</name>
    <name type="common">Bush tick</name>
    <dbReference type="NCBI Taxonomy" id="44386"/>
    <lineage>
        <taxon>Eukaryota</taxon>
        <taxon>Metazoa</taxon>
        <taxon>Ecdysozoa</taxon>
        <taxon>Arthropoda</taxon>
        <taxon>Chelicerata</taxon>
        <taxon>Arachnida</taxon>
        <taxon>Acari</taxon>
        <taxon>Parasitiformes</taxon>
        <taxon>Ixodida</taxon>
        <taxon>Ixodoidea</taxon>
        <taxon>Ixodidae</taxon>
        <taxon>Haemaphysalinae</taxon>
        <taxon>Haemaphysalis</taxon>
    </lineage>
</organism>
<evidence type="ECO:0000313" key="3">
    <source>
        <dbReference type="Proteomes" id="UP000821853"/>
    </source>
</evidence>
<evidence type="ECO:0000313" key="2">
    <source>
        <dbReference type="EMBL" id="KAH9376905.1"/>
    </source>
</evidence>
<name>A0A9J6GQG8_HAELO</name>
<dbReference type="SUPFAM" id="SSF55486">
    <property type="entry name" value="Metalloproteases ('zincins'), catalytic domain"/>
    <property type="match status" value="1"/>
</dbReference>
<dbReference type="OrthoDB" id="6500316at2759"/>
<evidence type="ECO:0000259" key="1">
    <source>
        <dbReference type="Pfam" id="PF01431"/>
    </source>
</evidence>
<dbReference type="EMBL" id="JABSTR010000008">
    <property type="protein sequence ID" value="KAH9376905.1"/>
    <property type="molecule type" value="Genomic_DNA"/>
</dbReference>
<dbReference type="PANTHER" id="PTHR11733">
    <property type="entry name" value="ZINC METALLOPROTEASE FAMILY M13 NEPRILYSIN-RELATED"/>
    <property type="match status" value="1"/>
</dbReference>
<proteinExistence type="predicted"/>
<accession>A0A9J6GQG8</accession>
<dbReference type="GO" id="GO:0016485">
    <property type="term" value="P:protein processing"/>
    <property type="evidence" value="ECO:0007669"/>
    <property type="project" value="TreeGrafter"/>
</dbReference>
<dbReference type="InterPro" id="IPR018497">
    <property type="entry name" value="Peptidase_M13_C"/>
</dbReference>
<comment type="caution">
    <text evidence="2">The sequence shown here is derived from an EMBL/GenBank/DDBJ whole genome shotgun (WGS) entry which is preliminary data.</text>
</comment>
<sequence length="382" mass="42097">MRGGRIAIELVTANPDYVHTFFELWRKIGEAGTHLFVSWYTVQVAVLLANQQLITNFYDGDIERALAFHVAFCFGRAYAISRTAVFSGLIGRALKASSRDRARHLALSVRMSFSERLPWWGKSEPNVTVVGDWTSLDTTFRAFEGEHDHDSGSVQDDTWAGSLDLSDDSLVANLRNTSSLVLARSAYDSGEEDVEVTAVSVGISTFLLSVALYNRNDLELLPHALSFPLFDTNLVPAVNYGGLGAEVARTLSLLVMKAYRMKFHLRLLLGCFDASPFSVGTNFYLALAEALAIGAVLNAYEGDSSIGHSDNKKLPGLEGFSGRQLLFMAFCFMKCRGHKTEVTEFAACNLPLMYVPEFAQAFQCLPGTPMNPVEQCDLVQRS</sequence>
<dbReference type="Pfam" id="PF01431">
    <property type="entry name" value="Peptidase_M13"/>
    <property type="match status" value="1"/>
</dbReference>
<dbReference type="Proteomes" id="UP000821853">
    <property type="component" value="Unassembled WGS sequence"/>
</dbReference>
<dbReference type="OMA" id="CNLPLMY"/>
<dbReference type="PROSITE" id="PS51885">
    <property type="entry name" value="NEPRILYSIN"/>
    <property type="match status" value="1"/>
</dbReference>
<dbReference type="Gene3D" id="3.40.390.10">
    <property type="entry name" value="Collagenase (Catalytic Domain)"/>
    <property type="match status" value="1"/>
</dbReference>
<dbReference type="AlphaFoldDB" id="A0A9J6GQG8"/>
<feature type="domain" description="Peptidase M13 C-terminal" evidence="1">
    <location>
        <begin position="288"/>
        <end position="378"/>
    </location>
</feature>
<keyword evidence="3" id="KW-1185">Reference proteome</keyword>
<dbReference type="InterPro" id="IPR000718">
    <property type="entry name" value="Peptidase_M13"/>
</dbReference>
<dbReference type="VEuPathDB" id="VectorBase:HLOH_041693"/>
<protein>
    <recommendedName>
        <fullName evidence="1">Peptidase M13 C-terminal domain-containing protein</fullName>
    </recommendedName>
</protein>
<dbReference type="GO" id="GO:0004222">
    <property type="term" value="F:metalloendopeptidase activity"/>
    <property type="evidence" value="ECO:0007669"/>
    <property type="project" value="InterPro"/>
</dbReference>
<dbReference type="GO" id="GO:0005886">
    <property type="term" value="C:plasma membrane"/>
    <property type="evidence" value="ECO:0007669"/>
    <property type="project" value="TreeGrafter"/>
</dbReference>
<dbReference type="PANTHER" id="PTHR11733:SF241">
    <property type="entry name" value="GH26575P-RELATED"/>
    <property type="match status" value="1"/>
</dbReference>
<reference evidence="2 3" key="1">
    <citation type="journal article" date="2020" name="Cell">
        <title>Large-Scale Comparative Analyses of Tick Genomes Elucidate Their Genetic Diversity and Vector Capacities.</title>
        <authorList>
            <consortium name="Tick Genome and Microbiome Consortium (TIGMIC)"/>
            <person name="Jia N."/>
            <person name="Wang J."/>
            <person name="Shi W."/>
            <person name="Du L."/>
            <person name="Sun Y."/>
            <person name="Zhan W."/>
            <person name="Jiang J.F."/>
            <person name="Wang Q."/>
            <person name="Zhang B."/>
            <person name="Ji P."/>
            <person name="Bell-Sakyi L."/>
            <person name="Cui X.M."/>
            <person name="Yuan T.T."/>
            <person name="Jiang B.G."/>
            <person name="Yang W.F."/>
            <person name="Lam T.T."/>
            <person name="Chang Q.C."/>
            <person name="Ding S.J."/>
            <person name="Wang X.J."/>
            <person name="Zhu J.G."/>
            <person name="Ruan X.D."/>
            <person name="Zhao L."/>
            <person name="Wei J.T."/>
            <person name="Ye R.Z."/>
            <person name="Que T.C."/>
            <person name="Du C.H."/>
            <person name="Zhou Y.H."/>
            <person name="Cheng J.X."/>
            <person name="Dai P.F."/>
            <person name="Guo W.B."/>
            <person name="Han X.H."/>
            <person name="Huang E.J."/>
            <person name="Li L.F."/>
            <person name="Wei W."/>
            <person name="Gao Y.C."/>
            <person name="Liu J.Z."/>
            <person name="Shao H.Z."/>
            <person name="Wang X."/>
            <person name="Wang C.C."/>
            <person name="Yang T.C."/>
            <person name="Huo Q.B."/>
            <person name="Li W."/>
            <person name="Chen H.Y."/>
            <person name="Chen S.E."/>
            <person name="Zhou L.G."/>
            <person name="Ni X.B."/>
            <person name="Tian J.H."/>
            <person name="Sheng Y."/>
            <person name="Liu T."/>
            <person name="Pan Y.S."/>
            <person name="Xia L.Y."/>
            <person name="Li J."/>
            <person name="Zhao F."/>
            <person name="Cao W.C."/>
        </authorList>
    </citation>
    <scope>NUCLEOTIDE SEQUENCE [LARGE SCALE GENOMIC DNA]</scope>
    <source>
        <strain evidence="2">HaeL-2018</strain>
    </source>
</reference>
<dbReference type="InterPro" id="IPR024079">
    <property type="entry name" value="MetalloPept_cat_dom_sf"/>
</dbReference>
<gene>
    <name evidence="2" type="ORF">HPB48_002780</name>
</gene>